<proteinExistence type="predicted"/>
<reference evidence="1 2" key="1">
    <citation type="submission" date="2023-09" db="EMBL/GenBank/DDBJ databases">
        <title>Genome completion map analysis of the actinomycetes C11-1.</title>
        <authorList>
            <person name="Qin P."/>
            <person name="Guan P."/>
        </authorList>
    </citation>
    <scope>NUCLEOTIDE SEQUENCE [LARGE SCALE GENOMIC DNA]</scope>
    <source>
        <strain evidence="1 2">C11-1</strain>
    </source>
</reference>
<keyword evidence="2" id="KW-1185">Reference proteome</keyword>
<dbReference type="Proteomes" id="UP001303236">
    <property type="component" value="Chromosome"/>
</dbReference>
<protein>
    <submittedName>
        <fullName evidence="1">Uncharacterized protein</fullName>
    </submittedName>
</protein>
<name>A0ABY9VY51_9ACTN</name>
<accession>A0ABY9VY51</accession>
<gene>
    <name evidence="1" type="ORF">RI138_18415</name>
</gene>
<evidence type="ECO:0000313" key="1">
    <source>
        <dbReference type="EMBL" id="WNF28648.1"/>
    </source>
</evidence>
<organism evidence="1 2">
    <name type="scientific">Streptomyces durocortorensis</name>
    <dbReference type="NCBI Taxonomy" id="2811104"/>
    <lineage>
        <taxon>Bacteria</taxon>
        <taxon>Bacillati</taxon>
        <taxon>Actinomycetota</taxon>
        <taxon>Actinomycetes</taxon>
        <taxon>Kitasatosporales</taxon>
        <taxon>Streptomycetaceae</taxon>
        <taxon>Streptomyces</taxon>
    </lineage>
</organism>
<evidence type="ECO:0000313" key="2">
    <source>
        <dbReference type="Proteomes" id="UP001303236"/>
    </source>
</evidence>
<dbReference type="EMBL" id="CP134500">
    <property type="protein sequence ID" value="WNF28648.1"/>
    <property type="molecule type" value="Genomic_DNA"/>
</dbReference>
<sequence>MDALSSEGMCELDPVTWDALIDALKANGVSDEVLSKVCREALEKINTTPATVREEWLATGFKPY</sequence>